<comment type="subunit">
    <text evidence="4 8">The glycine cleavage system is composed of four proteins: P, T, L and H.</text>
</comment>
<dbReference type="GO" id="GO:0016594">
    <property type="term" value="F:glycine binding"/>
    <property type="evidence" value="ECO:0007669"/>
    <property type="project" value="TreeGrafter"/>
</dbReference>
<evidence type="ECO:0000256" key="6">
    <source>
        <dbReference type="ARBA" id="ARBA00023002"/>
    </source>
</evidence>
<dbReference type="GO" id="GO:0004375">
    <property type="term" value="F:glycine dehydrogenase (decarboxylating) activity"/>
    <property type="evidence" value="ECO:0007669"/>
    <property type="project" value="UniProtKB-EC"/>
</dbReference>
<dbReference type="GO" id="GO:0005960">
    <property type="term" value="C:glycine cleavage complex"/>
    <property type="evidence" value="ECO:0007669"/>
    <property type="project" value="TreeGrafter"/>
</dbReference>
<dbReference type="GO" id="GO:0030170">
    <property type="term" value="F:pyridoxal phosphate binding"/>
    <property type="evidence" value="ECO:0007669"/>
    <property type="project" value="TreeGrafter"/>
</dbReference>
<dbReference type="Pfam" id="PF02347">
    <property type="entry name" value="GDC-P"/>
    <property type="match status" value="2"/>
</dbReference>
<evidence type="ECO:0000256" key="10">
    <source>
        <dbReference type="SAM" id="MobiDB-lite"/>
    </source>
</evidence>
<evidence type="ECO:0000256" key="2">
    <source>
        <dbReference type="ARBA" id="ARBA00003788"/>
    </source>
</evidence>
<dbReference type="InterPro" id="IPR015421">
    <property type="entry name" value="PyrdxlP-dep_Trfase_major"/>
</dbReference>
<dbReference type="InterPro" id="IPR020581">
    <property type="entry name" value="GDC_P"/>
</dbReference>
<feature type="domain" description="Glycine cleavage system P-protein N-terminal" evidence="11">
    <location>
        <begin position="60"/>
        <end position="485"/>
    </location>
</feature>
<evidence type="ECO:0000256" key="7">
    <source>
        <dbReference type="ARBA" id="ARBA00049026"/>
    </source>
</evidence>
<evidence type="ECO:0000313" key="13">
    <source>
        <dbReference type="EMBL" id="CAA9413844.1"/>
    </source>
</evidence>
<dbReference type="EC" id="1.4.4.2" evidence="8"/>
<feature type="region of interest" description="Disordered" evidence="10">
    <location>
        <begin position="1"/>
        <end position="51"/>
    </location>
</feature>
<evidence type="ECO:0000256" key="4">
    <source>
        <dbReference type="ARBA" id="ARBA00011690"/>
    </source>
</evidence>
<dbReference type="Pfam" id="PF21478">
    <property type="entry name" value="GcvP2_C"/>
    <property type="match status" value="1"/>
</dbReference>
<dbReference type="InterPro" id="IPR015422">
    <property type="entry name" value="PyrdxlP-dep_Trfase_small"/>
</dbReference>
<dbReference type="Gene3D" id="3.90.1150.10">
    <property type="entry name" value="Aspartate Aminotransferase, domain 1"/>
    <property type="match status" value="2"/>
</dbReference>
<comment type="function">
    <text evidence="2 8">The glycine cleavage system catalyzes the degradation of glycine. The P protein binds the alpha-amino group of glycine through its pyridoxal phosphate cofactor; CO(2) is released and the remaining methylamine moiety is then transferred to the lipoamide cofactor of the H protein.</text>
</comment>
<dbReference type="AlphaFoldDB" id="A0A6J4PGE1"/>
<dbReference type="EMBL" id="CADCTY010002263">
    <property type="protein sequence ID" value="CAA9413844.1"/>
    <property type="molecule type" value="Genomic_DNA"/>
</dbReference>
<dbReference type="NCBIfam" id="TIGR00461">
    <property type="entry name" value="gcvP"/>
    <property type="match status" value="1"/>
</dbReference>
<feature type="domain" description="Glycine dehydrogenase C-terminal" evidence="12">
    <location>
        <begin position="824"/>
        <end position="945"/>
    </location>
</feature>
<feature type="modified residue" description="N6-(pyridoxal phosphate)lysine" evidence="8 9">
    <location>
        <position position="752"/>
    </location>
</feature>
<dbReference type="InterPro" id="IPR049315">
    <property type="entry name" value="GDC-P_N"/>
</dbReference>
<comment type="cofactor">
    <cofactor evidence="1 8 9">
        <name>pyridoxal 5'-phosphate</name>
        <dbReference type="ChEBI" id="CHEBI:597326"/>
    </cofactor>
</comment>
<reference evidence="13" key="1">
    <citation type="submission" date="2020-02" db="EMBL/GenBank/DDBJ databases">
        <authorList>
            <person name="Meier V. D."/>
        </authorList>
    </citation>
    <scope>NUCLEOTIDE SEQUENCE</scope>
    <source>
        <strain evidence="13">AVDCRST_MAG94</strain>
    </source>
</reference>
<dbReference type="InterPro" id="IPR015424">
    <property type="entry name" value="PyrdxlP-dep_Trfase"/>
</dbReference>
<dbReference type="GO" id="GO:0005829">
    <property type="term" value="C:cytosol"/>
    <property type="evidence" value="ECO:0007669"/>
    <property type="project" value="TreeGrafter"/>
</dbReference>
<dbReference type="PANTHER" id="PTHR11773:SF1">
    <property type="entry name" value="GLYCINE DEHYDROGENASE (DECARBOXYLATING), MITOCHONDRIAL"/>
    <property type="match status" value="1"/>
</dbReference>
<dbReference type="HAMAP" id="MF_00711">
    <property type="entry name" value="GcvP"/>
    <property type="match status" value="1"/>
</dbReference>
<gene>
    <name evidence="8" type="primary">gcvP</name>
    <name evidence="13" type="ORF">AVDCRST_MAG94-6582</name>
</gene>
<comment type="catalytic activity">
    <reaction evidence="7 8">
        <text>N(6)-[(R)-lipoyl]-L-lysyl-[glycine-cleavage complex H protein] + glycine + H(+) = N(6)-[(R)-S(8)-aminomethyldihydrolipoyl]-L-lysyl-[glycine-cleavage complex H protein] + CO2</text>
        <dbReference type="Rhea" id="RHEA:24304"/>
        <dbReference type="Rhea" id="RHEA-COMP:10494"/>
        <dbReference type="Rhea" id="RHEA-COMP:10495"/>
        <dbReference type="ChEBI" id="CHEBI:15378"/>
        <dbReference type="ChEBI" id="CHEBI:16526"/>
        <dbReference type="ChEBI" id="CHEBI:57305"/>
        <dbReference type="ChEBI" id="CHEBI:83099"/>
        <dbReference type="ChEBI" id="CHEBI:83143"/>
        <dbReference type="EC" id="1.4.4.2"/>
    </reaction>
</comment>
<keyword evidence="6 8" id="KW-0560">Oxidoreductase</keyword>
<accession>A0A6J4PGE1</accession>
<evidence type="ECO:0000256" key="1">
    <source>
        <dbReference type="ARBA" id="ARBA00001933"/>
    </source>
</evidence>
<dbReference type="InterPro" id="IPR003437">
    <property type="entry name" value="GcvP"/>
</dbReference>
<evidence type="ECO:0000256" key="9">
    <source>
        <dbReference type="PIRSR" id="PIRSR603437-50"/>
    </source>
</evidence>
<feature type="compositionally biased region" description="Polar residues" evidence="10">
    <location>
        <begin position="24"/>
        <end position="51"/>
    </location>
</feature>
<sequence>MLEPSPSQPNASERKPEVKGTDPKTVSGSTPHPSAFSPPQSGSKLQPSLNPLTYTDSFADRHIGPRDSDIDQMLAAIGFDSLEALMDAAIPRGIRLRKPLRLEAGKAEYELLAALKELAQENHVFRSFIGMGYSNCITPPVIQRNILENPGWYTQYTPYQPEIAQGRLEALLNFQTMVTDLTGLEIANASLLDEATAAAEAMAMSYGVSKTKANAFWVSEACHPQTIAVVQTRARPLGIEVIVGDHRTFQFEQPVFGVLLQYPATDGAIYDYRAFCDRAHAAGALVTVAADLLSLTLLVPPGEFGADIAIGNTQRFGVPLGYGGPHAAYFATKDAFKRQLPGRLVGVSKDVHGSPALRLALQTREQHIRRDKATSNICTAQVLLAIVASMYAVYHGPEGLRRIGDRVHHLTVILAEGLRRLGYAPSAEPFFDTLRVTVPNGKASEVVRRAHSHQINLRQLDAHTFTISLDETVSSDDLLALFQVFAGAEVTHFTPEDLLAASSRSLLPASLVRSTPYLTHPVFNTYHSETELLRYLHRLESKDLSLTTAMIPLGSCTMKLNATAEMLPITWAEFGQIHPFAPLDQTHGYQALFGQLEHWLAEITGFAGISLQPNAGSQGEYTGLLVIRQYHEQRGEGHRNICLIPQSAHGTNPASAVMAGLKVVAVACDRDGNIDVADLKAKAEQHRDNLAALMVTYPSTHGVFEEGIQAICECIHANGGQVYMDGANLNAQVGLCRPGDFGADVCHLNLHKTFCIPHGGGGPGMGPIGVAAHLLPFLPKHPLVSVGGKQGIGAVSAAPWGSSSILPISWMYIALMGAEGLTKATQVAILNANYIAKRLEGHYPVLYKGKNSLVAHECILDLRQFKKTAEIEVDDIAKRLIDYGFHPPTVSWPVAGTIMVEPTESESKQEIDRFCDAMIAIRAEIHAIEEGTVDRQNNLLKQAPHTAAALLTDRWELPYTREQAAYPTPWTRDNKFWAAVGRIDQAYGDRNLVCTCLPMDAYES</sequence>
<dbReference type="FunFam" id="3.90.1150.10:FF:000007">
    <property type="entry name" value="Glycine dehydrogenase (decarboxylating), mitochondrial"/>
    <property type="match status" value="1"/>
</dbReference>
<evidence type="ECO:0000256" key="3">
    <source>
        <dbReference type="ARBA" id="ARBA00010756"/>
    </source>
</evidence>
<feature type="compositionally biased region" description="Basic and acidic residues" evidence="10">
    <location>
        <begin position="12"/>
        <end position="22"/>
    </location>
</feature>
<keyword evidence="5 8" id="KW-0663">Pyridoxal phosphate</keyword>
<evidence type="ECO:0000259" key="12">
    <source>
        <dbReference type="Pfam" id="PF21478"/>
    </source>
</evidence>
<proteinExistence type="inferred from homology"/>
<protein>
    <recommendedName>
        <fullName evidence="8">Glycine dehydrogenase (decarboxylating)</fullName>
        <ecNumber evidence="8">1.4.4.2</ecNumber>
    </recommendedName>
    <alternativeName>
        <fullName evidence="8">Glycine cleavage system P-protein</fullName>
    </alternativeName>
    <alternativeName>
        <fullName evidence="8">Glycine decarboxylase</fullName>
    </alternativeName>
    <alternativeName>
        <fullName evidence="8">Glycine dehydrogenase (aminomethyl-transferring)</fullName>
    </alternativeName>
</protein>
<evidence type="ECO:0000259" key="11">
    <source>
        <dbReference type="Pfam" id="PF02347"/>
    </source>
</evidence>
<dbReference type="PANTHER" id="PTHR11773">
    <property type="entry name" value="GLYCINE DEHYDROGENASE, DECARBOXYLATING"/>
    <property type="match status" value="1"/>
</dbReference>
<dbReference type="SUPFAM" id="SSF53383">
    <property type="entry name" value="PLP-dependent transferases"/>
    <property type="match status" value="2"/>
</dbReference>
<dbReference type="Gene3D" id="3.40.640.10">
    <property type="entry name" value="Type I PLP-dependent aspartate aminotransferase-like (Major domain)"/>
    <property type="match status" value="2"/>
</dbReference>
<dbReference type="FunFam" id="3.40.640.10:FF:000005">
    <property type="entry name" value="Glycine dehydrogenase (decarboxylating), mitochondrial"/>
    <property type="match status" value="1"/>
</dbReference>
<evidence type="ECO:0000256" key="5">
    <source>
        <dbReference type="ARBA" id="ARBA00022898"/>
    </source>
</evidence>
<organism evidence="13">
    <name type="scientific">uncultured Leptolyngbya sp</name>
    <dbReference type="NCBI Taxonomy" id="332963"/>
    <lineage>
        <taxon>Bacteria</taxon>
        <taxon>Bacillati</taxon>
        <taxon>Cyanobacteriota</taxon>
        <taxon>Cyanophyceae</taxon>
        <taxon>Leptolyngbyales</taxon>
        <taxon>Leptolyngbyaceae</taxon>
        <taxon>Leptolyngbya group</taxon>
        <taxon>Leptolyngbya</taxon>
        <taxon>environmental samples</taxon>
    </lineage>
</organism>
<dbReference type="NCBIfam" id="NF003346">
    <property type="entry name" value="PRK04366.1"/>
    <property type="match status" value="1"/>
</dbReference>
<evidence type="ECO:0000256" key="8">
    <source>
        <dbReference type="HAMAP-Rule" id="MF_00711"/>
    </source>
</evidence>
<dbReference type="CDD" id="cd00613">
    <property type="entry name" value="GDC-P"/>
    <property type="match status" value="2"/>
</dbReference>
<dbReference type="InterPro" id="IPR049316">
    <property type="entry name" value="GDC-P_C"/>
</dbReference>
<dbReference type="GO" id="GO:0019464">
    <property type="term" value="P:glycine decarboxylation via glycine cleavage system"/>
    <property type="evidence" value="ECO:0007669"/>
    <property type="project" value="UniProtKB-UniRule"/>
</dbReference>
<feature type="domain" description="Glycine cleavage system P-protein N-terminal" evidence="11">
    <location>
        <begin position="672"/>
        <end position="774"/>
    </location>
</feature>
<dbReference type="FunFam" id="3.40.640.10:FF:000007">
    <property type="entry name" value="glycine dehydrogenase (Decarboxylating), mitochondrial"/>
    <property type="match status" value="1"/>
</dbReference>
<name>A0A6J4PGE1_9CYAN</name>
<comment type="similarity">
    <text evidence="3 8">Belongs to the GcvP family.</text>
</comment>